<evidence type="ECO:0000256" key="7">
    <source>
        <dbReference type="ARBA" id="ARBA00022448"/>
    </source>
</evidence>
<dbReference type="Proteomes" id="UP000623542">
    <property type="component" value="Unassembled WGS sequence"/>
</dbReference>
<keyword evidence="9" id="KW-0963">Cytoplasm</keyword>
<comment type="caution">
    <text evidence="21">The sequence shown here is derived from an EMBL/GenBank/DDBJ whole genome shotgun (WGS) entry which is preliminary data.</text>
</comment>
<sequence>AAAAAPFSLREVLDAFRSCVTEEREVLMEPYLCGWRGLIRFLQRLGAVFSFISQDAAAKVALLELHCERQRPRSLQALLQLELAAGRAALRAQRDSASRTLLRLHRALRWLQLFLQGLLSGEPRTSALCARAYDASLAAHHPWLIRKAAAVAFCALPPREAFLQSMNAGPPEEAEAVLAEALPYIADVYGITQELLAEHELLDLP</sequence>
<feature type="non-terminal residue" evidence="21">
    <location>
        <position position="1"/>
    </location>
</feature>
<dbReference type="Gene3D" id="1.10.3520.10">
    <property type="entry name" value="Glycolipid transfer protein"/>
    <property type="match status" value="1"/>
</dbReference>
<dbReference type="PANTHER" id="PTHR10219">
    <property type="entry name" value="GLYCOLIPID TRANSFER PROTEIN-RELATED"/>
    <property type="match status" value="1"/>
</dbReference>
<comment type="similarity">
    <text evidence="6">Belongs to the GLTP family.</text>
</comment>
<dbReference type="InterPro" id="IPR014830">
    <property type="entry name" value="Glycolipid_transfer_prot_dom"/>
</dbReference>
<evidence type="ECO:0000256" key="10">
    <source>
        <dbReference type="ARBA" id="ARBA00022753"/>
    </source>
</evidence>
<evidence type="ECO:0000313" key="22">
    <source>
        <dbReference type="Proteomes" id="UP000623542"/>
    </source>
</evidence>
<protein>
    <recommendedName>
        <fullName evidence="18">Ceramide-1-phosphate transfer protein</fullName>
    </recommendedName>
    <alternativeName>
        <fullName evidence="19">Glycolipid transfer protein domain-containing protein 1</fullName>
    </alternativeName>
</protein>
<dbReference type="GO" id="GO:0005640">
    <property type="term" value="C:nuclear outer membrane"/>
    <property type="evidence" value="ECO:0007669"/>
    <property type="project" value="UniProtKB-SubCell"/>
</dbReference>
<keyword evidence="7" id="KW-0813">Transport</keyword>
<dbReference type="AlphaFoldDB" id="A0A851UVI3"/>
<dbReference type="GO" id="GO:1902387">
    <property type="term" value="F:ceramide 1-phosphate binding"/>
    <property type="evidence" value="ECO:0007669"/>
    <property type="project" value="TreeGrafter"/>
</dbReference>
<evidence type="ECO:0000256" key="18">
    <source>
        <dbReference type="ARBA" id="ARBA00039463"/>
    </source>
</evidence>
<comment type="catalytic activity">
    <reaction evidence="16">
        <text>N-(9Z-octadecenoyl)-sphing-4-enine-1-phosphate(in) = N-(9Z-octadecenoyl)-sphing-4-enine-1-phosphate(out)</text>
        <dbReference type="Rhea" id="RHEA:45688"/>
        <dbReference type="ChEBI" id="CHEBI:85378"/>
    </reaction>
    <physiologicalReaction direction="left-to-right" evidence="16">
        <dbReference type="Rhea" id="RHEA:45689"/>
    </physiologicalReaction>
</comment>
<evidence type="ECO:0000256" key="8">
    <source>
        <dbReference type="ARBA" id="ARBA00022475"/>
    </source>
</evidence>
<gene>
    <name evidence="21" type="primary">Cptp</name>
    <name evidence="21" type="ORF">ELAFOR_R05705</name>
</gene>
<keyword evidence="11" id="KW-0333">Golgi apparatus</keyword>
<keyword evidence="15" id="KW-0539">Nucleus</keyword>
<dbReference type="OrthoDB" id="116883at2759"/>
<dbReference type="GO" id="GO:0005794">
    <property type="term" value="C:Golgi apparatus"/>
    <property type="evidence" value="ECO:0007669"/>
    <property type="project" value="UniProtKB-SubCell"/>
</dbReference>
<evidence type="ECO:0000259" key="20">
    <source>
        <dbReference type="Pfam" id="PF08718"/>
    </source>
</evidence>
<evidence type="ECO:0000256" key="5">
    <source>
        <dbReference type="ARBA" id="ARBA00004514"/>
    </source>
</evidence>
<proteinExistence type="inferred from homology"/>
<dbReference type="GO" id="GO:0032691">
    <property type="term" value="P:negative regulation of interleukin-1 beta production"/>
    <property type="evidence" value="ECO:0007669"/>
    <property type="project" value="UniProtKB-ARBA"/>
</dbReference>
<evidence type="ECO:0000256" key="9">
    <source>
        <dbReference type="ARBA" id="ARBA00022490"/>
    </source>
</evidence>
<keyword evidence="22" id="KW-1185">Reference proteome</keyword>
<feature type="domain" description="Glycolipid transfer protein" evidence="20">
    <location>
        <begin position="27"/>
        <end position="167"/>
    </location>
</feature>
<dbReference type="EMBL" id="WBNG01002407">
    <property type="protein sequence ID" value="NXD31635.1"/>
    <property type="molecule type" value="Genomic_DNA"/>
</dbReference>
<dbReference type="FunFam" id="1.10.3520.10:FF:000002">
    <property type="entry name" value="Ceramide-1-phosphate transfer protein"/>
    <property type="match status" value="1"/>
</dbReference>
<comment type="subcellular location">
    <subcellularLocation>
        <location evidence="2">Cell membrane</location>
        <topology evidence="2">Peripheral membrane protein</topology>
        <orientation evidence="2">Cytoplasmic side</orientation>
    </subcellularLocation>
    <subcellularLocation>
        <location evidence="5">Cytoplasm</location>
        <location evidence="5">Cytosol</location>
    </subcellularLocation>
    <subcellularLocation>
        <location evidence="3">Endosome membrane</location>
        <topology evidence="3">Peripheral membrane protein</topology>
    </subcellularLocation>
    <subcellularLocation>
        <location evidence="1">Golgi apparatus</location>
        <location evidence="1">trans-Golgi network membrane</location>
        <topology evidence="1">Peripheral membrane protein</topology>
    </subcellularLocation>
    <subcellularLocation>
        <location evidence="4">Nucleus outer membrane</location>
        <topology evidence="4">Peripheral membrane protein</topology>
    </subcellularLocation>
</comment>
<evidence type="ECO:0000256" key="12">
    <source>
        <dbReference type="ARBA" id="ARBA00023055"/>
    </source>
</evidence>
<dbReference type="GO" id="GO:0005829">
    <property type="term" value="C:cytosol"/>
    <property type="evidence" value="ECO:0007669"/>
    <property type="project" value="UniProtKB-SubCell"/>
</dbReference>
<dbReference type="GO" id="GO:0005886">
    <property type="term" value="C:plasma membrane"/>
    <property type="evidence" value="ECO:0007669"/>
    <property type="project" value="UniProtKB-SubCell"/>
</dbReference>
<evidence type="ECO:0000256" key="14">
    <source>
        <dbReference type="ARBA" id="ARBA00023136"/>
    </source>
</evidence>
<evidence type="ECO:0000256" key="3">
    <source>
        <dbReference type="ARBA" id="ARBA00004481"/>
    </source>
</evidence>
<evidence type="ECO:0000256" key="16">
    <source>
        <dbReference type="ARBA" id="ARBA00036393"/>
    </source>
</evidence>
<dbReference type="SUPFAM" id="SSF110004">
    <property type="entry name" value="Glycolipid transfer protein, GLTP"/>
    <property type="match status" value="1"/>
</dbReference>
<keyword evidence="13" id="KW-0446">Lipid-binding</keyword>
<evidence type="ECO:0000256" key="13">
    <source>
        <dbReference type="ARBA" id="ARBA00023121"/>
    </source>
</evidence>
<dbReference type="InterPro" id="IPR036497">
    <property type="entry name" value="GLTP_sf"/>
</dbReference>
<accession>A0A851UVI3</accession>
<dbReference type="Pfam" id="PF08718">
    <property type="entry name" value="GLTP"/>
    <property type="match status" value="1"/>
</dbReference>
<evidence type="ECO:0000256" key="17">
    <source>
        <dbReference type="ARBA" id="ARBA00036900"/>
    </source>
</evidence>
<reference evidence="21" key="1">
    <citation type="submission" date="2019-09" db="EMBL/GenBank/DDBJ databases">
        <title>Bird 10,000 Genomes (B10K) Project - Family phase.</title>
        <authorList>
            <person name="Zhang G."/>
        </authorList>
    </citation>
    <scope>NUCLEOTIDE SEQUENCE</scope>
    <source>
        <strain evidence="21">B10K-IZCAS-20218</strain>
        <tissue evidence="21">Blood</tissue>
    </source>
</reference>
<evidence type="ECO:0000256" key="11">
    <source>
        <dbReference type="ARBA" id="ARBA00023034"/>
    </source>
</evidence>
<keyword evidence="10" id="KW-0967">Endosome</keyword>
<keyword evidence="14" id="KW-0472">Membrane</keyword>
<comment type="catalytic activity">
    <reaction evidence="17">
        <text>N-(hexadecanoyl)-sphing-4-enine-1-phosphate(in) = N-(hexadecanoyl)-sphing-4-enine-1-phosphate(out)</text>
        <dbReference type="Rhea" id="RHEA:45680"/>
        <dbReference type="ChEBI" id="CHEBI:72963"/>
    </reaction>
    <physiologicalReaction direction="left-to-right" evidence="17">
        <dbReference type="Rhea" id="RHEA:45681"/>
    </physiologicalReaction>
</comment>
<dbReference type="GO" id="GO:0010008">
    <property type="term" value="C:endosome membrane"/>
    <property type="evidence" value="ECO:0007669"/>
    <property type="project" value="UniProtKB-SubCell"/>
</dbReference>
<keyword evidence="8" id="KW-1003">Cell membrane</keyword>
<evidence type="ECO:0000256" key="15">
    <source>
        <dbReference type="ARBA" id="ARBA00023242"/>
    </source>
</evidence>
<name>A0A851UVI3_9PASS</name>
<keyword evidence="12" id="KW-0445">Lipid transport</keyword>
<organism evidence="21 22">
    <name type="scientific">Elachura formosa</name>
    <name type="common">spotted wren-babbler</name>
    <dbReference type="NCBI Taxonomy" id="1463973"/>
    <lineage>
        <taxon>Eukaryota</taxon>
        <taxon>Metazoa</taxon>
        <taxon>Chordata</taxon>
        <taxon>Craniata</taxon>
        <taxon>Vertebrata</taxon>
        <taxon>Euteleostomi</taxon>
        <taxon>Archelosauria</taxon>
        <taxon>Archosauria</taxon>
        <taxon>Dinosauria</taxon>
        <taxon>Saurischia</taxon>
        <taxon>Theropoda</taxon>
        <taxon>Coelurosauria</taxon>
        <taxon>Aves</taxon>
        <taxon>Neognathae</taxon>
        <taxon>Neoaves</taxon>
        <taxon>Telluraves</taxon>
        <taxon>Australaves</taxon>
        <taxon>Passeriformes</taxon>
        <taxon>Elachuridae</taxon>
        <taxon>Elachura</taxon>
    </lineage>
</organism>
<dbReference type="PANTHER" id="PTHR10219:SF20">
    <property type="entry name" value="CERAMIDE-1-PHOSPHATE TRANSFER PROTEIN"/>
    <property type="match status" value="1"/>
</dbReference>
<evidence type="ECO:0000256" key="1">
    <source>
        <dbReference type="ARBA" id="ARBA00004150"/>
    </source>
</evidence>
<evidence type="ECO:0000313" key="21">
    <source>
        <dbReference type="EMBL" id="NXD31635.1"/>
    </source>
</evidence>
<dbReference type="GO" id="GO:1902388">
    <property type="term" value="F:ceramide 1-phosphate transfer activity"/>
    <property type="evidence" value="ECO:0007669"/>
    <property type="project" value="TreeGrafter"/>
</dbReference>
<evidence type="ECO:0000256" key="19">
    <source>
        <dbReference type="ARBA" id="ARBA00042989"/>
    </source>
</evidence>
<evidence type="ECO:0000256" key="6">
    <source>
        <dbReference type="ARBA" id="ARBA00007148"/>
    </source>
</evidence>
<evidence type="ECO:0000256" key="4">
    <source>
        <dbReference type="ARBA" id="ARBA00004509"/>
    </source>
</evidence>
<evidence type="ECO:0000256" key="2">
    <source>
        <dbReference type="ARBA" id="ARBA00004413"/>
    </source>
</evidence>
<feature type="non-terminal residue" evidence="21">
    <location>
        <position position="205"/>
    </location>
</feature>